<keyword evidence="2" id="KW-1185">Reference proteome</keyword>
<evidence type="ECO:0000313" key="1">
    <source>
        <dbReference type="EMBL" id="KAI5647474.1"/>
    </source>
</evidence>
<protein>
    <submittedName>
        <fullName evidence="1">Uncharacterized protein</fullName>
    </submittedName>
</protein>
<sequence>MGKSLKRARKADEGSGSDSDLEFDDSNGMENGMSSDELDDDDIDDDNSLEGSDEMDDDDENEDESEDGEDVEEEYGMEEEKKETELAELEKELSVIQHDEQDLLKNLKRQKGEDLQKGQAVKNQKALWDKALEFRFLLQKAFSSCNRLPQEPIRSQFCSSDNSVADAYSDLITSSKKALDSLLQLQEALLDKNPAITESAEDNSKKQSSNLESSESSSGDIDEEWLKISQMHSRMSSFRNKSVDKWHRKTQVTTGAAAIRGKLHAFNQDISEQVASYMRDPSKMIKGMRLNRSAVSVFGNVLESTGNSTMESMNGDGDPELLDDSDFYQCLLKEFFETIDPNSSEMAFYALKRLQKKKRKVVDRRASKSRKIRYNVHEKIVNFMAPQHMDLPPMAPVLFENLFGLKS</sequence>
<evidence type="ECO:0000313" key="2">
    <source>
        <dbReference type="Proteomes" id="UP001060085"/>
    </source>
</evidence>
<gene>
    <name evidence="1" type="ORF">M9H77_33479</name>
</gene>
<reference evidence="2" key="1">
    <citation type="journal article" date="2023" name="Nat. Plants">
        <title>Single-cell RNA sequencing provides a high-resolution roadmap for understanding the multicellular compartmentation of specialized metabolism.</title>
        <authorList>
            <person name="Sun S."/>
            <person name="Shen X."/>
            <person name="Li Y."/>
            <person name="Li Y."/>
            <person name="Wang S."/>
            <person name="Li R."/>
            <person name="Zhang H."/>
            <person name="Shen G."/>
            <person name="Guo B."/>
            <person name="Wei J."/>
            <person name="Xu J."/>
            <person name="St-Pierre B."/>
            <person name="Chen S."/>
            <person name="Sun C."/>
        </authorList>
    </citation>
    <scope>NUCLEOTIDE SEQUENCE [LARGE SCALE GENOMIC DNA]</scope>
</reference>
<organism evidence="1 2">
    <name type="scientific">Catharanthus roseus</name>
    <name type="common">Madagascar periwinkle</name>
    <name type="synonym">Vinca rosea</name>
    <dbReference type="NCBI Taxonomy" id="4058"/>
    <lineage>
        <taxon>Eukaryota</taxon>
        <taxon>Viridiplantae</taxon>
        <taxon>Streptophyta</taxon>
        <taxon>Embryophyta</taxon>
        <taxon>Tracheophyta</taxon>
        <taxon>Spermatophyta</taxon>
        <taxon>Magnoliopsida</taxon>
        <taxon>eudicotyledons</taxon>
        <taxon>Gunneridae</taxon>
        <taxon>Pentapetalae</taxon>
        <taxon>asterids</taxon>
        <taxon>lamiids</taxon>
        <taxon>Gentianales</taxon>
        <taxon>Apocynaceae</taxon>
        <taxon>Rauvolfioideae</taxon>
        <taxon>Vinceae</taxon>
        <taxon>Catharanthinae</taxon>
        <taxon>Catharanthus</taxon>
    </lineage>
</organism>
<accession>A0ACB9ZK71</accession>
<dbReference type="Proteomes" id="UP001060085">
    <property type="component" value="Linkage Group LG08"/>
</dbReference>
<dbReference type="EMBL" id="CM044708">
    <property type="protein sequence ID" value="KAI5647474.1"/>
    <property type="molecule type" value="Genomic_DNA"/>
</dbReference>
<proteinExistence type="predicted"/>
<comment type="caution">
    <text evidence="1">The sequence shown here is derived from an EMBL/GenBank/DDBJ whole genome shotgun (WGS) entry which is preliminary data.</text>
</comment>
<name>A0ACB9ZK71_CATRO</name>